<keyword evidence="1" id="KW-1133">Transmembrane helix</keyword>
<reference evidence="2" key="1">
    <citation type="submission" date="2019-04" db="EMBL/GenBank/DDBJ databases">
        <title>Evolution of Biomass-Degrading Anaerobic Consortia Revealed by Metagenomics.</title>
        <authorList>
            <person name="Peng X."/>
        </authorList>
    </citation>
    <scope>NUCLEOTIDE SEQUENCE</scope>
    <source>
        <strain evidence="2">SIG13</strain>
    </source>
</reference>
<evidence type="ECO:0000313" key="2">
    <source>
        <dbReference type="EMBL" id="MBE6510995.1"/>
    </source>
</evidence>
<dbReference type="AlphaFoldDB" id="A0A8T3VSV8"/>
<feature type="transmembrane region" description="Helical" evidence="1">
    <location>
        <begin position="7"/>
        <end position="27"/>
    </location>
</feature>
<proteinExistence type="predicted"/>
<feature type="transmembrane region" description="Helical" evidence="1">
    <location>
        <begin position="39"/>
        <end position="60"/>
    </location>
</feature>
<feature type="transmembrane region" description="Helical" evidence="1">
    <location>
        <begin position="72"/>
        <end position="91"/>
    </location>
</feature>
<comment type="caution">
    <text evidence="2">The sequence shown here is derived from an EMBL/GenBank/DDBJ whole genome shotgun (WGS) entry which is preliminary data.</text>
</comment>
<organism evidence="2 3">
    <name type="scientific">Methanobrevibacter millerae</name>
    <dbReference type="NCBI Taxonomy" id="230361"/>
    <lineage>
        <taxon>Archaea</taxon>
        <taxon>Methanobacteriati</taxon>
        <taxon>Methanobacteriota</taxon>
        <taxon>Methanomada group</taxon>
        <taxon>Methanobacteria</taxon>
        <taxon>Methanobacteriales</taxon>
        <taxon>Methanobacteriaceae</taxon>
        <taxon>Methanobrevibacter</taxon>
    </lineage>
</organism>
<keyword evidence="1" id="KW-0812">Transmembrane</keyword>
<accession>A0A8T3VSV8</accession>
<gene>
    <name evidence="2" type="ORF">E7Z74_06990</name>
</gene>
<feature type="transmembrane region" description="Helical" evidence="1">
    <location>
        <begin position="103"/>
        <end position="123"/>
    </location>
</feature>
<protein>
    <submittedName>
        <fullName evidence="2">Uncharacterized protein</fullName>
    </submittedName>
</protein>
<dbReference type="Proteomes" id="UP000713479">
    <property type="component" value="Unassembled WGS sequence"/>
</dbReference>
<dbReference type="EMBL" id="SUTF01000008">
    <property type="protein sequence ID" value="MBE6510995.1"/>
    <property type="molecule type" value="Genomic_DNA"/>
</dbReference>
<sequence length="130" mass="14840">MLIINIAFMVVFIMTCILGLLSSQFIHMGNLTTIYLHKILAYLSIIILGLHLSFNMNILITKIPYKKIIFPLLIVFGIYCMVKVDFWNHLIGKYGFSTVNGNILINSAYYIGIVLMIIVLVNLDKLVEKK</sequence>
<keyword evidence="1" id="KW-0472">Membrane</keyword>
<name>A0A8T3VSV8_9EURY</name>
<evidence type="ECO:0000256" key="1">
    <source>
        <dbReference type="SAM" id="Phobius"/>
    </source>
</evidence>
<evidence type="ECO:0000313" key="3">
    <source>
        <dbReference type="Proteomes" id="UP000713479"/>
    </source>
</evidence>